<dbReference type="AlphaFoldDB" id="A0A5C8PWV9"/>
<organism evidence="2 3">
    <name type="scientific">Vineibacter terrae</name>
    <dbReference type="NCBI Taxonomy" id="2586908"/>
    <lineage>
        <taxon>Bacteria</taxon>
        <taxon>Pseudomonadati</taxon>
        <taxon>Pseudomonadota</taxon>
        <taxon>Alphaproteobacteria</taxon>
        <taxon>Hyphomicrobiales</taxon>
        <taxon>Vineibacter</taxon>
    </lineage>
</organism>
<evidence type="ECO:0000313" key="2">
    <source>
        <dbReference type="EMBL" id="TXL82360.1"/>
    </source>
</evidence>
<dbReference type="EMBL" id="VDUZ01000001">
    <property type="protein sequence ID" value="TXL82360.1"/>
    <property type="molecule type" value="Genomic_DNA"/>
</dbReference>
<dbReference type="OrthoDB" id="8782691at2"/>
<feature type="region of interest" description="Disordered" evidence="1">
    <location>
        <begin position="65"/>
        <end position="87"/>
    </location>
</feature>
<evidence type="ECO:0000256" key="1">
    <source>
        <dbReference type="SAM" id="MobiDB-lite"/>
    </source>
</evidence>
<gene>
    <name evidence="2" type="ORF">FHP25_01295</name>
</gene>
<keyword evidence="3" id="KW-1185">Reference proteome</keyword>
<dbReference type="Proteomes" id="UP000321638">
    <property type="component" value="Unassembled WGS sequence"/>
</dbReference>
<proteinExistence type="predicted"/>
<name>A0A5C8PWV9_9HYPH</name>
<comment type="caution">
    <text evidence="2">The sequence shown here is derived from an EMBL/GenBank/DDBJ whole genome shotgun (WGS) entry which is preliminary data.</text>
</comment>
<sequence length="106" mass="12053">MFLGDEIENLRRMRLHARWEEGISTFAQEFSPARQRNPISKHEKNVELIAATTTGAGLTVRANSIPTPIRSASKPRTPTGKRSISKRHDFHGDWNYIIEPNQPVSM</sequence>
<accession>A0A5C8PWV9</accession>
<protein>
    <submittedName>
        <fullName evidence="2">Uncharacterized protein</fullName>
    </submittedName>
</protein>
<reference evidence="2 3" key="1">
    <citation type="submission" date="2019-06" db="EMBL/GenBank/DDBJ databases">
        <title>New taxonomy in bacterial strain CC-CFT640, isolated from vineyard.</title>
        <authorList>
            <person name="Lin S.-Y."/>
            <person name="Tsai C.-F."/>
            <person name="Young C.-C."/>
        </authorList>
    </citation>
    <scope>NUCLEOTIDE SEQUENCE [LARGE SCALE GENOMIC DNA]</scope>
    <source>
        <strain evidence="2 3">CC-CFT640</strain>
    </source>
</reference>
<evidence type="ECO:0000313" key="3">
    <source>
        <dbReference type="Proteomes" id="UP000321638"/>
    </source>
</evidence>